<keyword evidence="3" id="KW-0731">Sigma factor</keyword>
<evidence type="ECO:0000256" key="6">
    <source>
        <dbReference type="SAM" id="Phobius"/>
    </source>
</evidence>
<feature type="transmembrane region" description="Helical" evidence="6">
    <location>
        <begin position="269"/>
        <end position="288"/>
    </location>
</feature>
<dbReference type="PANTHER" id="PTHR43133">
    <property type="entry name" value="RNA POLYMERASE ECF-TYPE SIGMA FACTO"/>
    <property type="match status" value="1"/>
</dbReference>
<protein>
    <submittedName>
        <fullName evidence="9">RNA polymerase sigma factor</fullName>
    </submittedName>
</protein>
<keyword evidence="2" id="KW-0805">Transcription regulation</keyword>
<reference evidence="9" key="2">
    <citation type="submission" date="2021-04" db="EMBL/GenBank/DDBJ databases">
        <authorList>
            <person name="Gilroy R."/>
        </authorList>
    </citation>
    <scope>NUCLEOTIDE SEQUENCE</scope>
    <source>
        <strain evidence="9">ChiW19-954</strain>
    </source>
</reference>
<dbReference type="GO" id="GO:0006352">
    <property type="term" value="P:DNA-templated transcription initiation"/>
    <property type="evidence" value="ECO:0007669"/>
    <property type="project" value="InterPro"/>
</dbReference>
<evidence type="ECO:0000256" key="5">
    <source>
        <dbReference type="ARBA" id="ARBA00023163"/>
    </source>
</evidence>
<comment type="similarity">
    <text evidence="1">Belongs to the sigma-70 factor family. ECF subfamily.</text>
</comment>
<dbReference type="InterPro" id="IPR013324">
    <property type="entry name" value="RNA_pol_sigma_r3/r4-like"/>
</dbReference>
<dbReference type="SUPFAM" id="SSF88659">
    <property type="entry name" value="Sigma3 and sigma4 domains of RNA polymerase sigma factors"/>
    <property type="match status" value="1"/>
</dbReference>
<accession>A0A9D2SUL5</accession>
<dbReference type="Proteomes" id="UP000823890">
    <property type="component" value="Unassembled WGS sequence"/>
</dbReference>
<feature type="transmembrane region" description="Helical" evidence="6">
    <location>
        <begin position="403"/>
        <end position="422"/>
    </location>
</feature>
<feature type="transmembrane region" description="Helical" evidence="6">
    <location>
        <begin position="343"/>
        <end position="362"/>
    </location>
</feature>
<keyword evidence="6" id="KW-0472">Membrane</keyword>
<feature type="transmembrane region" description="Helical" evidence="6">
    <location>
        <begin position="374"/>
        <end position="397"/>
    </location>
</feature>
<dbReference type="SUPFAM" id="SSF88946">
    <property type="entry name" value="Sigma2 domain of RNA polymerase sigma factors"/>
    <property type="match status" value="1"/>
</dbReference>
<evidence type="ECO:0000313" key="9">
    <source>
        <dbReference type="EMBL" id="HJC34440.1"/>
    </source>
</evidence>
<sequence>MLMNLEEYYDDIYRYCFFRMQDHSLAEDLTQEAFLKFLETSTYHDRGKPLAFLYTIARNLCIDHIRHTKTRPESVINCDISIFSDAAHSTESTAFSPTASVSELTDTSIVLVQALQTLSESDREIICLRYVLELNPGEIGRIMNLSRFAVYRRLKRALKLLKKSAEKGGFPVKRNHFKQKALLTKTLRSLYTVPAPERKDTFFQSSDYRAAARETLYSPRISWPVFLQTQMHYIRKWNWLLSLCIFAAAILLPLHPWQTTAPQEQLQELSAPVILSACIPFLALATIAEAGRSARFGMEELELSARFSLQAVLCARLGILGGGNLLLLAVLMPFGTYFWETDLSMTAACILLPYLLTCALTLPAVRKLRGRDCTILCAGASALVSVFFLTAYATGFLDRAADIPALIPAALLFFGIAAVLELRKYIRQSEELTWNFTLTG</sequence>
<name>A0A9D2SUL5_9FIRM</name>
<evidence type="ECO:0000313" key="10">
    <source>
        <dbReference type="Proteomes" id="UP000823890"/>
    </source>
</evidence>
<feature type="transmembrane region" description="Helical" evidence="6">
    <location>
        <begin position="237"/>
        <end position="257"/>
    </location>
</feature>
<dbReference type="Pfam" id="PF04542">
    <property type="entry name" value="Sigma70_r2"/>
    <property type="match status" value="1"/>
</dbReference>
<keyword evidence="4" id="KW-0238">DNA-binding</keyword>
<dbReference type="EMBL" id="DWWO01000097">
    <property type="protein sequence ID" value="HJC34440.1"/>
    <property type="molecule type" value="Genomic_DNA"/>
</dbReference>
<dbReference type="PANTHER" id="PTHR43133:SF52">
    <property type="entry name" value="ECF RNA POLYMERASE SIGMA FACTOR SIGL"/>
    <property type="match status" value="1"/>
</dbReference>
<dbReference type="AlphaFoldDB" id="A0A9D2SUL5"/>
<dbReference type="InterPro" id="IPR013325">
    <property type="entry name" value="RNA_pol_sigma_r2"/>
</dbReference>
<reference evidence="9" key="1">
    <citation type="journal article" date="2021" name="PeerJ">
        <title>Extensive microbial diversity within the chicken gut microbiome revealed by metagenomics and culture.</title>
        <authorList>
            <person name="Gilroy R."/>
            <person name="Ravi A."/>
            <person name="Getino M."/>
            <person name="Pursley I."/>
            <person name="Horton D.L."/>
            <person name="Alikhan N.F."/>
            <person name="Baker D."/>
            <person name="Gharbi K."/>
            <person name="Hall N."/>
            <person name="Watson M."/>
            <person name="Adriaenssens E.M."/>
            <person name="Foster-Nyarko E."/>
            <person name="Jarju S."/>
            <person name="Secka A."/>
            <person name="Antonio M."/>
            <person name="Oren A."/>
            <person name="Chaudhuri R.R."/>
            <person name="La Ragione R."/>
            <person name="Hildebrand F."/>
            <person name="Pallen M.J."/>
        </authorList>
    </citation>
    <scope>NUCLEOTIDE SEQUENCE</scope>
    <source>
        <strain evidence="9">ChiW19-954</strain>
    </source>
</reference>
<dbReference type="GO" id="GO:0016987">
    <property type="term" value="F:sigma factor activity"/>
    <property type="evidence" value="ECO:0007669"/>
    <property type="project" value="UniProtKB-KW"/>
</dbReference>
<dbReference type="NCBIfam" id="TIGR02937">
    <property type="entry name" value="sigma70-ECF"/>
    <property type="match status" value="1"/>
</dbReference>
<evidence type="ECO:0000259" key="7">
    <source>
        <dbReference type="Pfam" id="PF04542"/>
    </source>
</evidence>
<keyword evidence="6" id="KW-0812">Transmembrane</keyword>
<dbReference type="InterPro" id="IPR036388">
    <property type="entry name" value="WH-like_DNA-bd_sf"/>
</dbReference>
<dbReference type="GO" id="GO:0003677">
    <property type="term" value="F:DNA binding"/>
    <property type="evidence" value="ECO:0007669"/>
    <property type="project" value="UniProtKB-KW"/>
</dbReference>
<proteinExistence type="inferred from homology"/>
<gene>
    <name evidence="9" type="ORF">H9758_07595</name>
</gene>
<feature type="transmembrane region" description="Helical" evidence="6">
    <location>
        <begin position="309"/>
        <end position="331"/>
    </location>
</feature>
<organism evidence="9 10">
    <name type="scientific">Candidatus Mediterraneibacter faecipullorum</name>
    <dbReference type="NCBI Taxonomy" id="2838670"/>
    <lineage>
        <taxon>Bacteria</taxon>
        <taxon>Bacillati</taxon>
        <taxon>Bacillota</taxon>
        <taxon>Clostridia</taxon>
        <taxon>Lachnospirales</taxon>
        <taxon>Lachnospiraceae</taxon>
        <taxon>Mediterraneibacter</taxon>
    </lineage>
</organism>
<dbReference type="Gene3D" id="1.10.10.10">
    <property type="entry name" value="Winged helix-like DNA-binding domain superfamily/Winged helix DNA-binding domain"/>
    <property type="match status" value="1"/>
</dbReference>
<evidence type="ECO:0000256" key="3">
    <source>
        <dbReference type="ARBA" id="ARBA00023082"/>
    </source>
</evidence>
<feature type="domain" description="RNA polymerase sigma-70 region 4" evidence="8">
    <location>
        <begin position="114"/>
        <end position="163"/>
    </location>
</feature>
<dbReference type="InterPro" id="IPR014284">
    <property type="entry name" value="RNA_pol_sigma-70_dom"/>
</dbReference>
<keyword evidence="6" id="KW-1133">Transmembrane helix</keyword>
<dbReference type="Gene3D" id="1.10.1740.10">
    <property type="match status" value="1"/>
</dbReference>
<evidence type="ECO:0000256" key="4">
    <source>
        <dbReference type="ARBA" id="ARBA00023125"/>
    </source>
</evidence>
<evidence type="ECO:0000256" key="2">
    <source>
        <dbReference type="ARBA" id="ARBA00023015"/>
    </source>
</evidence>
<dbReference type="InterPro" id="IPR007630">
    <property type="entry name" value="RNA_pol_sigma70_r4"/>
</dbReference>
<comment type="caution">
    <text evidence="9">The sequence shown here is derived from an EMBL/GenBank/DDBJ whole genome shotgun (WGS) entry which is preliminary data.</text>
</comment>
<keyword evidence="5" id="KW-0804">Transcription</keyword>
<evidence type="ECO:0000256" key="1">
    <source>
        <dbReference type="ARBA" id="ARBA00010641"/>
    </source>
</evidence>
<evidence type="ECO:0000259" key="8">
    <source>
        <dbReference type="Pfam" id="PF04545"/>
    </source>
</evidence>
<dbReference type="InterPro" id="IPR039425">
    <property type="entry name" value="RNA_pol_sigma-70-like"/>
</dbReference>
<dbReference type="Pfam" id="PF04545">
    <property type="entry name" value="Sigma70_r4"/>
    <property type="match status" value="1"/>
</dbReference>
<feature type="domain" description="RNA polymerase sigma-70 region 2" evidence="7">
    <location>
        <begin position="6"/>
        <end position="69"/>
    </location>
</feature>
<dbReference type="InterPro" id="IPR007627">
    <property type="entry name" value="RNA_pol_sigma70_r2"/>
</dbReference>